<reference evidence="3 4" key="1">
    <citation type="journal article" date="2022" name="Int. J. Syst. Evol. Microbiol.">
        <title>Prevotella herbatica sp. nov., a plant polysaccharide-decomposing anaerobic bacterium isolated from a methanogenic reactor.</title>
        <authorList>
            <person name="Uek A."/>
            <person name="Tonouchi A."/>
            <person name="Kaku N."/>
            <person name="Ueki K."/>
        </authorList>
    </citation>
    <scope>NUCLEOTIDE SEQUENCE [LARGE SCALE GENOMIC DNA]</scope>
    <source>
        <strain evidence="3 4">WR041</strain>
    </source>
</reference>
<gene>
    <name evidence="3" type="ORF">prwr041_05500</name>
</gene>
<feature type="domain" description="Outer membrane protein beta-barrel" evidence="2">
    <location>
        <begin position="476"/>
        <end position="697"/>
    </location>
</feature>
<sequence length="736" mass="84489">MGATVQLFNKQNVFVCGALTNADGSFSVQATKDSIAKVAVSYIGYARYMKQDEKRLQEDLGTIMLQAGQTLADVVVTGHQKKQNIDTDQYLVTEAMRKGTQNASQLLAKLPGVRRDWVTDEIQINGEKDVVLLVNDVEKPQDYIREVNPKRIAYVDITYRPTGKYAGHAVLVNLRLKDDYVGWDFTPLTRDAFFFNNKNGGFLTFFAPFTYSLNKWNFYVSPNYRVNHGKNASSLETEYTDKYKKKSLGKVDLAHPNDISYFYDPSITVGVDYRIAKDHTLSLQMEGEWTDVKNRTSYDLETTDSGLTSKASQASYDNYKTNEYTVGLFYSGQIKNININSDISYNNYAINENRLYSETGMNDNVNSTHGKKDFIRYYFNAAIPFAKKWNFNIDYSLMWRKYINTNLATNEEIYTSINNRNRVGGMLSYQPTDNFSIRLGLGWNNVIDRNTSGRVSHTTWEPGGSLFWKPFNILACRVNYTCDTSYPSLDQLSTNQYNVDRWIIHMGNPFLKQTVEHQVYSTVSIDKWFTLYQKTYINQNEINSIYSKNANGMIVESNFNADKSQFCYGITGQYQLLKGLMFNEDICYFTEKLRNETYACDENGHGFTMRSELNYMLQRQKLSFRLMHIYVNDNKAVFQGEHVWGLNTMMFTVVHPFFKNNMPVALNIVVPIDNMNDKRHDGISIDGYSTKTYYTDQNNSGFGVMLVAKYKFGGGKSTRKSDNSFNNDAEKKAPSI</sequence>
<evidence type="ECO:0000313" key="3">
    <source>
        <dbReference type="EMBL" id="BCS84657.1"/>
    </source>
</evidence>
<dbReference type="InterPro" id="IPR041700">
    <property type="entry name" value="OMP_b-brl_3"/>
</dbReference>
<dbReference type="SUPFAM" id="SSF49464">
    <property type="entry name" value="Carboxypeptidase regulatory domain-like"/>
    <property type="match status" value="1"/>
</dbReference>
<dbReference type="EMBL" id="AP024484">
    <property type="protein sequence ID" value="BCS84657.1"/>
    <property type="molecule type" value="Genomic_DNA"/>
</dbReference>
<dbReference type="InterPro" id="IPR008969">
    <property type="entry name" value="CarboxyPept-like_regulatory"/>
</dbReference>
<evidence type="ECO:0000259" key="2">
    <source>
        <dbReference type="Pfam" id="PF14905"/>
    </source>
</evidence>
<name>A0ABM7NVY1_9BACT</name>
<protein>
    <recommendedName>
        <fullName evidence="2">Outer membrane protein beta-barrel domain-containing protein</fullName>
    </recommendedName>
</protein>
<dbReference type="Proteomes" id="UP001319045">
    <property type="component" value="Chromosome"/>
</dbReference>
<accession>A0ABM7NVY1</accession>
<organism evidence="3 4">
    <name type="scientific">Prevotella herbatica</name>
    <dbReference type="NCBI Taxonomy" id="2801997"/>
    <lineage>
        <taxon>Bacteria</taxon>
        <taxon>Pseudomonadati</taxon>
        <taxon>Bacteroidota</taxon>
        <taxon>Bacteroidia</taxon>
        <taxon>Bacteroidales</taxon>
        <taxon>Prevotellaceae</taxon>
        <taxon>Prevotella</taxon>
    </lineage>
</organism>
<proteinExistence type="predicted"/>
<keyword evidence="4" id="KW-1185">Reference proteome</keyword>
<dbReference type="Pfam" id="PF14905">
    <property type="entry name" value="OMP_b-brl_3"/>
    <property type="match status" value="1"/>
</dbReference>
<evidence type="ECO:0000256" key="1">
    <source>
        <dbReference type="SAM" id="MobiDB-lite"/>
    </source>
</evidence>
<evidence type="ECO:0000313" key="4">
    <source>
        <dbReference type="Proteomes" id="UP001319045"/>
    </source>
</evidence>
<dbReference type="SUPFAM" id="SSF56935">
    <property type="entry name" value="Porins"/>
    <property type="match status" value="1"/>
</dbReference>
<feature type="region of interest" description="Disordered" evidence="1">
    <location>
        <begin position="715"/>
        <end position="736"/>
    </location>
</feature>